<comment type="caution">
    <text evidence="2">The sequence shown here is derived from an EMBL/GenBank/DDBJ whole genome shotgun (WGS) entry which is preliminary data.</text>
</comment>
<evidence type="ECO:0000313" key="2">
    <source>
        <dbReference type="EMBL" id="TCC52111.1"/>
    </source>
</evidence>
<proteinExistence type="predicted"/>
<gene>
    <name evidence="2" type="ORF">E0H73_39925</name>
</gene>
<protein>
    <submittedName>
        <fullName evidence="2">Uncharacterized protein</fullName>
    </submittedName>
</protein>
<keyword evidence="1" id="KW-1133">Transmembrane helix</keyword>
<keyword evidence="1" id="KW-0472">Membrane</keyword>
<dbReference type="RefSeq" id="WP_131365537.1">
    <property type="nucleotide sequence ID" value="NZ_SJKB01000021.1"/>
</dbReference>
<evidence type="ECO:0000256" key="1">
    <source>
        <dbReference type="SAM" id="Phobius"/>
    </source>
</evidence>
<organism evidence="2 3">
    <name type="scientific">Kribbella pittospori</name>
    <dbReference type="NCBI Taxonomy" id="722689"/>
    <lineage>
        <taxon>Bacteria</taxon>
        <taxon>Bacillati</taxon>
        <taxon>Actinomycetota</taxon>
        <taxon>Actinomycetes</taxon>
        <taxon>Propionibacteriales</taxon>
        <taxon>Kribbellaceae</taxon>
        <taxon>Kribbella</taxon>
    </lineage>
</organism>
<dbReference type="Proteomes" id="UP000291144">
    <property type="component" value="Unassembled WGS sequence"/>
</dbReference>
<dbReference type="AlphaFoldDB" id="A0A4R0JX66"/>
<sequence>MPEIGSRALPTILSFHSLGELGGRLTPLSHIITTGLIPDPSSSKATRVCWAMAGALLLLCFAFPMDGQGGDEIISGDSAGDFQPALTAFWTAVTVLAAGLLIAGAAGWHGGRMTTTLGIVASVLAAIAGPSRSRRRWRTSWPSVPSSPWPASLWRSLAPYAPGGRAAPTDAAVARVGVCSARDAAAARGCVA</sequence>
<keyword evidence="1" id="KW-0812">Transmembrane</keyword>
<dbReference type="EMBL" id="SJKB01000021">
    <property type="protein sequence ID" value="TCC52111.1"/>
    <property type="molecule type" value="Genomic_DNA"/>
</dbReference>
<feature type="transmembrane region" description="Helical" evidence="1">
    <location>
        <begin position="45"/>
        <end position="64"/>
    </location>
</feature>
<name>A0A4R0JX66_9ACTN</name>
<feature type="transmembrane region" description="Helical" evidence="1">
    <location>
        <begin position="85"/>
        <end position="107"/>
    </location>
</feature>
<evidence type="ECO:0000313" key="3">
    <source>
        <dbReference type="Proteomes" id="UP000291144"/>
    </source>
</evidence>
<accession>A0A4R0JX66</accession>
<keyword evidence="3" id="KW-1185">Reference proteome</keyword>
<reference evidence="2 3" key="1">
    <citation type="submission" date="2019-02" db="EMBL/GenBank/DDBJ databases">
        <title>Kribbella capetownensis sp. nov. and Kribbella speibonae sp. nov., isolated from soil.</title>
        <authorList>
            <person name="Curtis S.M."/>
            <person name="Norton I."/>
            <person name="Everest G.J."/>
            <person name="Meyers P.R."/>
        </authorList>
    </citation>
    <scope>NUCLEOTIDE SEQUENCE [LARGE SCALE GENOMIC DNA]</scope>
    <source>
        <strain evidence="2 3">NRRL B-24813</strain>
    </source>
</reference>